<evidence type="ECO:0000313" key="18">
    <source>
        <dbReference type="Proteomes" id="UP001166286"/>
    </source>
</evidence>
<dbReference type="Gene3D" id="2.60.120.200">
    <property type="match status" value="1"/>
</dbReference>
<organism evidence="17 18">
    <name type="scientific">Cladonia borealis</name>
    <dbReference type="NCBI Taxonomy" id="184061"/>
    <lineage>
        <taxon>Eukaryota</taxon>
        <taxon>Fungi</taxon>
        <taxon>Dikarya</taxon>
        <taxon>Ascomycota</taxon>
        <taxon>Pezizomycotina</taxon>
        <taxon>Lecanoromycetes</taxon>
        <taxon>OSLEUM clade</taxon>
        <taxon>Lecanoromycetidae</taxon>
        <taxon>Lecanorales</taxon>
        <taxon>Lecanorineae</taxon>
        <taxon>Cladoniaceae</taxon>
        <taxon>Cladonia</taxon>
    </lineage>
</organism>
<name>A0AA39QV63_9LECA</name>
<evidence type="ECO:0000256" key="4">
    <source>
        <dbReference type="ARBA" id="ARBA00022676"/>
    </source>
</evidence>
<evidence type="ECO:0000256" key="14">
    <source>
        <dbReference type="SAM" id="Phobius"/>
    </source>
</evidence>
<comment type="subcellular location">
    <subcellularLocation>
        <location evidence="2">Membrane</location>
    </subcellularLocation>
</comment>
<gene>
    <name evidence="17" type="ORF">JMJ35_009515</name>
</gene>
<dbReference type="EMBL" id="JAFEKC020000021">
    <property type="protein sequence ID" value="KAK0508431.1"/>
    <property type="molecule type" value="Genomic_DNA"/>
</dbReference>
<dbReference type="PANTHER" id="PTHR10963">
    <property type="entry name" value="GLYCOSYL HYDROLASE-RELATED"/>
    <property type="match status" value="1"/>
</dbReference>
<evidence type="ECO:0000256" key="2">
    <source>
        <dbReference type="ARBA" id="ARBA00004370"/>
    </source>
</evidence>
<evidence type="ECO:0000256" key="12">
    <source>
        <dbReference type="ARBA" id="ARBA00038074"/>
    </source>
</evidence>
<feature type="transmembrane region" description="Helical" evidence="14">
    <location>
        <begin position="302"/>
        <end position="322"/>
    </location>
</feature>
<dbReference type="GO" id="GO:0009277">
    <property type="term" value="C:fungal-type cell wall"/>
    <property type="evidence" value="ECO:0007669"/>
    <property type="project" value="TreeGrafter"/>
</dbReference>
<dbReference type="SUPFAM" id="SSF49899">
    <property type="entry name" value="Concanavalin A-like lectins/glucanases"/>
    <property type="match status" value="1"/>
</dbReference>
<keyword evidence="5" id="KW-0808">Transferase</keyword>
<evidence type="ECO:0000256" key="11">
    <source>
        <dbReference type="ARBA" id="ARBA00023316"/>
    </source>
</evidence>
<comment type="similarity">
    <text evidence="12">Belongs to the glycosyl hydrolase 16 family. CRH1 subfamily.</text>
</comment>
<feature type="chain" id="PRO_5041343200" description="chitinase" evidence="15">
    <location>
        <begin position="22"/>
        <end position="362"/>
    </location>
</feature>
<keyword evidence="11" id="KW-0961">Cell wall biogenesis/degradation</keyword>
<accession>A0AA39QV63</accession>
<dbReference type="CDD" id="cd02183">
    <property type="entry name" value="GH16_fungal_CRH1_transglycosylase"/>
    <property type="match status" value="1"/>
</dbReference>
<evidence type="ECO:0000256" key="6">
    <source>
        <dbReference type="ARBA" id="ARBA00022729"/>
    </source>
</evidence>
<dbReference type="GO" id="GO:0016757">
    <property type="term" value="F:glycosyltransferase activity"/>
    <property type="evidence" value="ECO:0007669"/>
    <property type="project" value="UniProtKB-KW"/>
</dbReference>
<dbReference type="InterPro" id="IPR013320">
    <property type="entry name" value="ConA-like_dom_sf"/>
</dbReference>
<dbReference type="Pfam" id="PF00722">
    <property type="entry name" value="Glyco_hydro_16"/>
    <property type="match status" value="1"/>
</dbReference>
<feature type="domain" description="GH16" evidence="16">
    <location>
        <begin position="10"/>
        <end position="242"/>
    </location>
</feature>
<keyword evidence="14" id="KW-0812">Transmembrane</keyword>
<evidence type="ECO:0000256" key="15">
    <source>
        <dbReference type="SAM" id="SignalP"/>
    </source>
</evidence>
<evidence type="ECO:0000256" key="8">
    <source>
        <dbReference type="ARBA" id="ARBA00023136"/>
    </source>
</evidence>
<keyword evidence="9" id="KW-0325">Glycoprotein</keyword>
<dbReference type="GO" id="GO:0031505">
    <property type="term" value="P:fungal-type cell wall organization"/>
    <property type="evidence" value="ECO:0007669"/>
    <property type="project" value="TreeGrafter"/>
</dbReference>
<keyword evidence="14" id="KW-1133">Transmembrane helix</keyword>
<evidence type="ECO:0000256" key="5">
    <source>
        <dbReference type="ARBA" id="ARBA00022679"/>
    </source>
</evidence>
<evidence type="ECO:0000256" key="3">
    <source>
        <dbReference type="ARBA" id="ARBA00012729"/>
    </source>
</evidence>
<keyword evidence="18" id="KW-1185">Reference proteome</keyword>
<evidence type="ECO:0000256" key="9">
    <source>
        <dbReference type="ARBA" id="ARBA00023180"/>
    </source>
</evidence>
<comment type="catalytic activity">
    <reaction evidence="1">
        <text>Random endo-hydrolysis of N-acetyl-beta-D-glucosaminide (1-&gt;4)-beta-linkages in chitin and chitodextrins.</text>
        <dbReference type="EC" id="3.2.1.14"/>
    </reaction>
</comment>
<dbReference type="AlphaFoldDB" id="A0AA39QV63"/>
<feature type="signal peptide" evidence="15">
    <location>
        <begin position="1"/>
        <end position="21"/>
    </location>
</feature>
<evidence type="ECO:0000259" key="16">
    <source>
        <dbReference type="PROSITE" id="PS51762"/>
    </source>
</evidence>
<evidence type="ECO:0000256" key="10">
    <source>
        <dbReference type="ARBA" id="ARBA00023295"/>
    </source>
</evidence>
<evidence type="ECO:0000256" key="13">
    <source>
        <dbReference type="ARBA" id="ARBA00093308"/>
    </source>
</evidence>
<sequence>MSLILYLVLLTALTTPVPVAAQTWTACNPLNQTNCPPDTALGISNATYDFATSSAGSTWNTTNGNIVYGNQGAEFTINQKGDAPTIQSNFYIFFGEVEVWMKAAPGQGVVSTIVLESDDLDEVDLEIVGSNTTHIENNYYGKGNTTGEAQRAIWYPIATPAQTAFHNYTTRWTNESLEWYVDGTVVRTLNSADANGGANYPQTPMNVRIGVWAAGDPSNSNWTVAWAGGEIDYNKGPYTMYVQSARITDFSSGAEYKYGDKSGKWQSIDVVAGNSTAAKTLSAPPPESVAHRFNALPTGAKIGIYAGIGGLIAAVIGSWAICCIKHRRLGRKEGAEADAAFEKDTAELLAYRAEMGGARRGF</sequence>
<comment type="caution">
    <text evidence="17">The sequence shown here is derived from an EMBL/GenBank/DDBJ whole genome shotgun (WGS) entry which is preliminary data.</text>
</comment>
<evidence type="ECO:0000313" key="17">
    <source>
        <dbReference type="EMBL" id="KAK0508431.1"/>
    </source>
</evidence>
<protein>
    <recommendedName>
        <fullName evidence="3">chitinase</fullName>
        <ecNumber evidence="3">3.2.1.14</ecNumber>
    </recommendedName>
</protein>
<dbReference type="GO" id="GO:0008843">
    <property type="term" value="F:endochitinase activity"/>
    <property type="evidence" value="ECO:0007669"/>
    <property type="project" value="UniProtKB-EC"/>
</dbReference>
<dbReference type="Proteomes" id="UP001166286">
    <property type="component" value="Unassembled WGS sequence"/>
</dbReference>
<keyword evidence="7" id="KW-0378">Hydrolase</keyword>
<keyword evidence="8 14" id="KW-0472">Membrane</keyword>
<keyword evidence="6 15" id="KW-0732">Signal</keyword>
<dbReference type="EC" id="3.2.1.14" evidence="3"/>
<dbReference type="InterPro" id="IPR050546">
    <property type="entry name" value="Glycosyl_Hydrlase_16"/>
</dbReference>
<dbReference type="PROSITE" id="PS51762">
    <property type="entry name" value="GH16_2"/>
    <property type="match status" value="1"/>
</dbReference>
<dbReference type="FunFam" id="2.60.120.200:FF:000152">
    <property type="entry name" value="Cell wall glucanase"/>
    <property type="match status" value="1"/>
</dbReference>
<dbReference type="GO" id="GO:0016020">
    <property type="term" value="C:membrane"/>
    <property type="evidence" value="ECO:0007669"/>
    <property type="project" value="UniProtKB-SubCell"/>
</dbReference>
<proteinExistence type="inferred from homology"/>
<comment type="function">
    <text evidence="13">Dual chitinase/transglycosylase that plays a role in cell wall architecture. Chitinase and transglycosylase activities are coupled. Required for the polysaccharide cross-linking at the septa and the cell wall. More specifically, transfers chitin to 1,6-beta-glucan in the cell wall.</text>
</comment>
<evidence type="ECO:0000256" key="7">
    <source>
        <dbReference type="ARBA" id="ARBA00022801"/>
    </source>
</evidence>
<dbReference type="PANTHER" id="PTHR10963:SF27">
    <property type="entry name" value="GLYCOSIDASE-RELATED"/>
    <property type="match status" value="1"/>
</dbReference>
<evidence type="ECO:0000256" key="1">
    <source>
        <dbReference type="ARBA" id="ARBA00000822"/>
    </source>
</evidence>
<reference evidence="17" key="1">
    <citation type="submission" date="2023-03" db="EMBL/GenBank/DDBJ databases">
        <title>Complete genome of Cladonia borealis.</title>
        <authorList>
            <person name="Park H."/>
        </authorList>
    </citation>
    <scope>NUCLEOTIDE SEQUENCE</scope>
    <source>
        <strain evidence="17">ANT050790</strain>
    </source>
</reference>
<dbReference type="InterPro" id="IPR000757">
    <property type="entry name" value="Beta-glucanase-like"/>
</dbReference>
<keyword evidence="10" id="KW-0326">Glycosidase</keyword>
<dbReference type="GO" id="GO:0005975">
    <property type="term" value="P:carbohydrate metabolic process"/>
    <property type="evidence" value="ECO:0007669"/>
    <property type="project" value="InterPro"/>
</dbReference>
<keyword evidence="4" id="KW-0328">Glycosyltransferase</keyword>